<gene>
    <name evidence="2" type="ORF">GCM10009655_25890</name>
</gene>
<evidence type="ECO:0000313" key="3">
    <source>
        <dbReference type="Proteomes" id="UP001500943"/>
    </source>
</evidence>
<evidence type="ECO:0000313" key="2">
    <source>
        <dbReference type="EMBL" id="GAA1226062.1"/>
    </source>
</evidence>
<sequence length="78" mass="8129">MTGTEANDEPADIRVVSTNVTPEEIAAVTAVVRAALAESAEQAGGDETAPPSAWARNQRPMRTPLHPGPGAWNASARH</sequence>
<dbReference type="Pfam" id="PF13822">
    <property type="entry name" value="ACC_epsilon"/>
    <property type="match status" value="1"/>
</dbReference>
<evidence type="ECO:0000256" key="1">
    <source>
        <dbReference type="SAM" id="MobiDB-lite"/>
    </source>
</evidence>
<evidence type="ECO:0008006" key="4">
    <source>
        <dbReference type="Google" id="ProtNLM"/>
    </source>
</evidence>
<name>A0ABN1W265_9MICO</name>
<dbReference type="InterPro" id="IPR032716">
    <property type="entry name" value="ACC_epsilon"/>
</dbReference>
<dbReference type="EMBL" id="BAAAKW010000065">
    <property type="protein sequence ID" value="GAA1226062.1"/>
    <property type="molecule type" value="Genomic_DNA"/>
</dbReference>
<proteinExistence type="predicted"/>
<dbReference type="Proteomes" id="UP001500943">
    <property type="component" value="Unassembled WGS sequence"/>
</dbReference>
<keyword evidence="3" id="KW-1185">Reference proteome</keyword>
<feature type="region of interest" description="Disordered" evidence="1">
    <location>
        <begin position="39"/>
        <end position="78"/>
    </location>
</feature>
<protein>
    <recommendedName>
        <fullName evidence="4">Acyl-CoA carboxylase subunit epsilon</fullName>
    </recommendedName>
</protein>
<comment type="caution">
    <text evidence="2">The sequence shown here is derived from an EMBL/GenBank/DDBJ whole genome shotgun (WGS) entry which is preliminary data.</text>
</comment>
<dbReference type="RefSeq" id="WP_343926500.1">
    <property type="nucleotide sequence ID" value="NZ_BAAAKW010000065.1"/>
</dbReference>
<accession>A0ABN1W265</accession>
<organism evidence="2 3">
    <name type="scientific">Rhodoglobus aureus</name>
    <dbReference type="NCBI Taxonomy" id="191497"/>
    <lineage>
        <taxon>Bacteria</taxon>
        <taxon>Bacillati</taxon>
        <taxon>Actinomycetota</taxon>
        <taxon>Actinomycetes</taxon>
        <taxon>Micrococcales</taxon>
        <taxon>Microbacteriaceae</taxon>
        <taxon>Rhodoglobus</taxon>
    </lineage>
</organism>
<reference evidence="2 3" key="1">
    <citation type="journal article" date="2019" name="Int. J. Syst. Evol. Microbiol.">
        <title>The Global Catalogue of Microorganisms (GCM) 10K type strain sequencing project: providing services to taxonomists for standard genome sequencing and annotation.</title>
        <authorList>
            <consortium name="The Broad Institute Genomics Platform"/>
            <consortium name="The Broad Institute Genome Sequencing Center for Infectious Disease"/>
            <person name="Wu L."/>
            <person name="Ma J."/>
        </authorList>
    </citation>
    <scope>NUCLEOTIDE SEQUENCE [LARGE SCALE GENOMIC DNA]</scope>
    <source>
        <strain evidence="2 3">JCM 12762</strain>
    </source>
</reference>